<sequence>MNNSKPNKDTLYRRYSEYLREKYGEKVYKLPINLPVTCPNRDGISGCGGCTFCGDEGAGFENLSNLIPVPEQIRKNKEYISKKYKARKFIAYFQNFSNTYMPFDTFKMVMEQAARENIVQLAISTRPDCIREEYLQFLSELKIKYNIDIAVELGLQTVNYHSLRKINRGHTLAEFIDAVLRIKKYGFETCAHLILNLPWDTRMDVIESAKILSALSVDQVKLHSLYIVENTVMGEQFKNREFEMISVEEYKKRVIDFLEYLSPYIVIQRLIGRAPEENTLFVNWNTSWWKIRDEIEEEMRANHYYQGRLCNYLNGSAVRHFFD</sequence>
<dbReference type="NCBIfam" id="TIGR01212">
    <property type="entry name" value="TIGR01212 family radical SAM protein"/>
    <property type="match status" value="1"/>
</dbReference>
<dbReference type="InterPro" id="IPR058240">
    <property type="entry name" value="rSAM_sf"/>
</dbReference>
<keyword evidence="6" id="KW-0411">Iron-sulfur</keyword>
<dbReference type="EMBL" id="WSLF01000016">
    <property type="protein sequence ID" value="KAE9629799.1"/>
    <property type="molecule type" value="Genomic_DNA"/>
</dbReference>
<dbReference type="SUPFAM" id="SSF102114">
    <property type="entry name" value="Radical SAM enzymes"/>
    <property type="match status" value="1"/>
</dbReference>
<dbReference type="Proteomes" id="UP000483018">
    <property type="component" value="Unassembled WGS sequence"/>
</dbReference>
<keyword evidence="9" id="KW-1185">Reference proteome</keyword>
<proteinExistence type="predicted"/>
<feature type="domain" description="Radical SAM core" evidence="7">
    <location>
        <begin position="22"/>
        <end position="264"/>
    </location>
</feature>
<comment type="caution">
    <text evidence="8">The sequence shown here is derived from an EMBL/GenBank/DDBJ whole genome shotgun (WGS) entry which is preliminary data.</text>
</comment>
<dbReference type="InterPro" id="IPR039661">
    <property type="entry name" value="ELP3"/>
</dbReference>
<dbReference type="PROSITE" id="PS51918">
    <property type="entry name" value="RADICAL_SAM"/>
    <property type="match status" value="1"/>
</dbReference>
<dbReference type="SFLD" id="SFLDG01091">
    <property type="entry name" value="uncharacterized_CHP01210-like"/>
    <property type="match status" value="1"/>
</dbReference>
<evidence type="ECO:0000313" key="9">
    <source>
        <dbReference type="Proteomes" id="UP000483018"/>
    </source>
</evidence>
<evidence type="ECO:0000313" key="8">
    <source>
        <dbReference type="EMBL" id="KAE9629799.1"/>
    </source>
</evidence>
<dbReference type="OrthoDB" id="9801689at2"/>
<evidence type="ECO:0000256" key="4">
    <source>
        <dbReference type="ARBA" id="ARBA00022723"/>
    </source>
</evidence>
<comment type="cofactor">
    <cofactor evidence="1">
        <name>[4Fe-4S] cluster</name>
        <dbReference type="ChEBI" id="CHEBI:49883"/>
    </cofactor>
</comment>
<accession>A0A7C8HD68</accession>
<dbReference type="Pfam" id="PF04055">
    <property type="entry name" value="Radical_SAM"/>
    <property type="match status" value="1"/>
</dbReference>
<evidence type="ECO:0000256" key="1">
    <source>
        <dbReference type="ARBA" id="ARBA00001966"/>
    </source>
</evidence>
<dbReference type="InterPro" id="IPR005911">
    <property type="entry name" value="YhcC-like"/>
</dbReference>
<dbReference type="InterPro" id="IPR032432">
    <property type="entry name" value="Radical_SAM_C"/>
</dbReference>
<keyword evidence="3" id="KW-0949">S-adenosyl-L-methionine</keyword>
<dbReference type="SFLD" id="SFLDG01082">
    <property type="entry name" value="B12-binding_domain_containing"/>
    <property type="match status" value="1"/>
</dbReference>
<gene>
    <name evidence="8" type="ORF">GND95_12725</name>
</gene>
<evidence type="ECO:0000259" key="7">
    <source>
        <dbReference type="PROSITE" id="PS51918"/>
    </source>
</evidence>
<dbReference type="SFLD" id="SFLDG01086">
    <property type="entry name" value="elongater_protein-like"/>
    <property type="match status" value="1"/>
</dbReference>
<dbReference type="Gene3D" id="3.20.20.70">
    <property type="entry name" value="Aldolase class I"/>
    <property type="match status" value="1"/>
</dbReference>
<organism evidence="8 9">
    <name type="scientific">Defluviitalea raffinosedens</name>
    <dbReference type="NCBI Taxonomy" id="1450156"/>
    <lineage>
        <taxon>Bacteria</taxon>
        <taxon>Bacillati</taxon>
        <taxon>Bacillota</taxon>
        <taxon>Clostridia</taxon>
        <taxon>Lachnospirales</taxon>
        <taxon>Defluviitaleaceae</taxon>
        <taxon>Defluviitalea</taxon>
    </lineage>
</organism>
<reference evidence="8 9" key="1">
    <citation type="submission" date="2019-12" db="EMBL/GenBank/DDBJ databases">
        <title>Defluviitalea raffinosedens, isolated from a biogas fermenter, genome sequencing and characterization.</title>
        <authorList>
            <person name="Rettenmaier R."/>
            <person name="Schneider M."/>
            <person name="Neuhaus K."/>
            <person name="Liebl W."/>
            <person name="Zverlov V."/>
        </authorList>
    </citation>
    <scope>NUCLEOTIDE SEQUENCE [LARGE SCALE GENOMIC DNA]</scope>
    <source>
        <strain evidence="8 9">249c-K6</strain>
    </source>
</reference>
<keyword evidence="4" id="KW-0479">Metal-binding</keyword>
<dbReference type="GO" id="GO:0003824">
    <property type="term" value="F:catalytic activity"/>
    <property type="evidence" value="ECO:0007669"/>
    <property type="project" value="InterPro"/>
</dbReference>
<dbReference type="InterPro" id="IPR007197">
    <property type="entry name" value="rSAM"/>
</dbReference>
<protein>
    <submittedName>
        <fullName evidence="8">TIGR01212 family radical SAM protein</fullName>
    </submittedName>
</protein>
<dbReference type="InterPro" id="IPR006638">
    <property type="entry name" value="Elp3/MiaA/NifB-like_rSAM"/>
</dbReference>
<dbReference type="GO" id="GO:0051539">
    <property type="term" value="F:4 iron, 4 sulfur cluster binding"/>
    <property type="evidence" value="ECO:0007669"/>
    <property type="project" value="UniProtKB-KW"/>
</dbReference>
<dbReference type="Pfam" id="PF16199">
    <property type="entry name" value="Radical_SAM_C"/>
    <property type="match status" value="1"/>
</dbReference>
<keyword evidence="2" id="KW-0004">4Fe-4S</keyword>
<evidence type="ECO:0000256" key="2">
    <source>
        <dbReference type="ARBA" id="ARBA00022485"/>
    </source>
</evidence>
<evidence type="ECO:0000256" key="6">
    <source>
        <dbReference type="ARBA" id="ARBA00023014"/>
    </source>
</evidence>
<dbReference type="SMART" id="SM00729">
    <property type="entry name" value="Elp3"/>
    <property type="match status" value="1"/>
</dbReference>
<evidence type="ECO:0000256" key="5">
    <source>
        <dbReference type="ARBA" id="ARBA00023004"/>
    </source>
</evidence>
<dbReference type="PANTHER" id="PTHR11135:SF1">
    <property type="entry name" value="PROTEIN YHCC"/>
    <property type="match status" value="1"/>
</dbReference>
<dbReference type="GO" id="GO:0046872">
    <property type="term" value="F:metal ion binding"/>
    <property type="evidence" value="ECO:0007669"/>
    <property type="project" value="UniProtKB-KW"/>
</dbReference>
<dbReference type="SFLD" id="SFLDS00029">
    <property type="entry name" value="Radical_SAM"/>
    <property type="match status" value="1"/>
</dbReference>
<dbReference type="AlphaFoldDB" id="A0A7C8HD68"/>
<keyword evidence="5" id="KW-0408">Iron</keyword>
<name>A0A7C8HD68_9FIRM</name>
<evidence type="ECO:0000256" key="3">
    <source>
        <dbReference type="ARBA" id="ARBA00022691"/>
    </source>
</evidence>
<dbReference type="PANTHER" id="PTHR11135">
    <property type="entry name" value="HISTONE ACETYLTRANSFERASE-RELATED"/>
    <property type="match status" value="1"/>
</dbReference>
<dbReference type="InterPro" id="IPR013785">
    <property type="entry name" value="Aldolase_TIM"/>
</dbReference>